<accession>A0A8H5MWZ9</accession>
<keyword evidence="3" id="KW-0843">Virulence</keyword>
<dbReference type="EMBL" id="JAAOAQ010000505">
    <property type="protein sequence ID" value="KAF5543937.1"/>
    <property type="molecule type" value="Genomic_DNA"/>
</dbReference>
<comment type="caution">
    <text evidence="5">The sequence shown here is derived from an EMBL/GenBank/DDBJ whole genome shotgun (WGS) entry which is preliminary data.</text>
</comment>
<reference evidence="5 6" key="1">
    <citation type="submission" date="2020-05" db="EMBL/GenBank/DDBJ databases">
        <title>Identification and distribution of gene clusters putatively required for synthesis of sphingolipid metabolism inhibitors in phylogenetically diverse species of the filamentous fungus Fusarium.</title>
        <authorList>
            <person name="Kim H.-S."/>
            <person name="Busman M."/>
            <person name="Brown D.W."/>
            <person name="Divon H."/>
            <person name="Uhlig S."/>
            <person name="Proctor R.H."/>
        </authorList>
    </citation>
    <scope>NUCLEOTIDE SEQUENCE [LARGE SCALE GENOMIC DNA]</scope>
    <source>
        <strain evidence="5 6">NRRL 13617</strain>
    </source>
</reference>
<evidence type="ECO:0000313" key="6">
    <source>
        <dbReference type="Proteomes" id="UP000582016"/>
    </source>
</evidence>
<dbReference type="GO" id="GO:0005737">
    <property type="term" value="C:cytoplasm"/>
    <property type="evidence" value="ECO:0007669"/>
    <property type="project" value="InterPro"/>
</dbReference>
<sequence>MEKSKPFSGVLPSTGRPHDRTTGTGSLDSADQSNSRATGNATSQPAQLSTNSPNNSISQVTAPSVLSVPVTATLNDVTGPSTGKGGRALRSINERKEFQPVLELSCNSGSGNGPFGVRWQLGCGETSAVTRKTSKAIPKYDDESDVFLLGSAEDLVLADGQSCHSEQSFEGQAYFVQQFRSRVEAAEFQLFERWTNVQDPGDNRGDQSRVYEETSVGRKRIFSWLFCESYDVYGKAMVLTYKAENNDGICELPAQYQICEASRDIEVRKRARYLKFIKYANRTPYRDLETWNIVPRFVSYIGDSKNEWNFGVVLDYENMSNSNPLLTYRNAGWYKKIHTRLTRAASSTLIGQSASRWASQSVCLSGATGDGLGSPPLKEAPGRVLEEPPEASWLQALPEGSHEIPSMRIENSFKKKRPRRKRPCQNFGLDGQTMSAQKWKK</sequence>
<feature type="compositionally biased region" description="Polar residues" evidence="4">
    <location>
        <begin position="22"/>
        <end position="59"/>
    </location>
</feature>
<feature type="compositionally biased region" description="Basic residues" evidence="4">
    <location>
        <begin position="414"/>
        <end position="423"/>
    </location>
</feature>
<keyword evidence="2" id="KW-0964">Secreted</keyword>
<evidence type="ECO:0000256" key="4">
    <source>
        <dbReference type="SAM" id="MobiDB-lite"/>
    </source>
</evidence>
<name>A0A8H5MWZ9_9HYPO</name>
<evidence type="ECO:0000256" key="3">
    <source>
        <dbReference type="ARBA" id="ARBA00023026"/>
    </source>
</evidence>
<dbReference type="AlphaFoldDB" id="A0A8H5MWZ9"/>
<comment type="subcellular location">
    <subcellularLocation>
        <location evidence="1">Secreted</location>
    </subcellularLocation>
</comment>
<organism evidence="5 6">
    <name type="scientific">Fusarium phyllophilum</name>
    <dbReference type="NCBI Taxonomy" id="47803"/>
    <lineage>
        <taxon>Eukaryota</taxon>
        <taxon>Fungi</taxon>
        <taxon>Dikarya</taxon>
        <taxon>Ascomycota</taxon>
        <taxon>Pezizomycotina</taxon>
        <taxon>Sordariomycetes</taxon>
        <taxon>Hypocreomycetidae</taxon>
        <taxon>Hypocreales</taxon>
        <taxon>Nectriaceae</taxon>
        <taxon>Fusarium</taxon>
        <taxon>Fusarium fujikuroi species complex</taxon>
    </lineage>
</organism>
<feature type="compositionally biased region" description="Polar residues" evidence="4">
    <location>
        <begin position="432"/>
        <end position="441"/>
    </location>
</feature>
<proteinExistence type="predicted"/>
<evidence type="ECO:0000256" key="2">
    <source>
        <dbReference type="ARBA" id="ARBA00022525"/>
    </source>
</evidence>
<dbReference type="Pfam" id="PF03534">
    <property type="entry name" value="SpvB"/>
    <property type="match status" value="1"/>
</dbReference>
<dbReference type="GO" id="GO:0005576">
    <property type="term" value="C:extracellular region"/>
    <property type="evidence" value="ECO:0007669"/>
    <property type="project" value="UniProtKB-SubCell"/>
</dbReference>
<dbReference type="OrthoDB" id="5426877at2759"/>
<feature type="region of interest" description="Disordered" evidence="4">
    <location>
        <begin position="1"/>
        <end position="59"/>
    </location>
</feature>
<feature type="region of interest" description="Disordered" evidence="4">
    <location>
        <begin position="396"/>
        <end position="441"/>
    </location>
</feature>
<dbReference type="Proteomes" id="UP000582016">
    <property type="component" value="Unassembled WGS sequence"/>
</dbReference>
<protein>
    <submittedName>
        <fullName evidence="5">Uncharacterized protein</fullName>
    </submittedName>
</protein>
<keyword evidence="6" id="KW-1185">Reference proteome</keyword>
<dbReference type="InterPro" id="IPR003284">
    <property type="entry name" value="Sal_SpvB"/>
</dbReference>
<evidence type="ECO:0000256" key="1">
    <source>
        <dbReference type="ARBA" id="ARBA00004613"/>
    </source>
</evidence>
<evidence type="ECO:0000313" key="5">
    <source>
        <dbReference type="EMBL" id="KAF5543937.1"/>
    </source>
</evidence>
<gene>
    <name evidence="5" type="ORF">FPHYL_11154</name>
</gene>